<dbReference type="InterPro" id="IPR017853">
    <property type="entry name" value="GH"/>
</dbReference>
<accession>A0ABS1EP95</accession>
<evidence type="ECO:0000256" key="2">
    <source>
        <dbReference type="ARBA" id="ARBA00022801"/>
    </source>
</evidence>
<dbReference type="SUPFAM" id="SSF51011">
    <property type="entry name" value="Glycosyl hydrolase domain"/>
    <property type="match status" value="1"/>
</dbReference>
<proteinExistence type="inferred from homology"/>
<dbReference type="InterPro" id="IPR011013">
    <property type="entry name" value="Gal_mutarotase_sf_dom"/>
</dbReference>
<dbReference type="SUPFAM" id="SSF51445">
    <property type="entry name" value="(Trans)glycosidases"/>
    <property type="match status" value="1"/>
</dbReference>
<dbReference type="InterPro" id="IPR013780">
    <property type="entry name" value="Glyco_hydro_b"/>
</dbReference>
<evidence type="ECO:0000313" key="9">
    <source>
        <dbReference type="EMBL" id="MBK1811175.1"/>
    </source>
</evidence>
<dbReference type="InterPro" id="IPR033403">
    <property type="entry name" value="DUF5110"/>
</dbReference>
<dbReference type="PANTHER" id="PTHR22762:SF166">
    <property type="entry name" value="ALPHA-GLUCOSIDASE"/>
    <property type="match status" value="1"/>
</dbReference>
<dbReference type="GO" id="GO:0016787">
    <property type="term" value="F:hydrolase activity"/>
    <property type="evidence" value="ECO:0007669"/>
    <property type="project" value="UniProtKB-KW"/>
</dbReference>
<evidence type="ECO:0000259" key="7">
    <source>
        <dbReference type="Pfam" id="PF17137"/>
    </source>
</evidence>
<dbReference type="EMBL" id="JAENHN010000032">
    <property type="protein sequence ID" value="MBK1811175.1"/>
    <property type="molecule type" value="Genomic_DNA"/>
</dbReference>
<dbReference type="PANTHER" id="PTHR22762">
    <property type="entry name" value="ALPHA-GLUCOSIDASE"/>
    <property type="match status" value="1"/>
</dbReference>
<evidence type="ECO:0000259" key="6">
    <source>
        <dbReference type="Pfam" id="PF13802"/>
    </source>
</evidence>
<evidence type="ECO:0000259" key="5">
    <source>
        <dbReference type="Pfam" id="PF01055"/>
    </source>
</evidence>
<evidence type="ECO:0000256" key="1">
    <source>
        <dbReference type="ARBA" id="ARBA00007806"/>
    </source>
</evidence>
<dbReference type="InterPro" id="IPR000322">
    <property type="entry name" value="Glyco_hydro_31_TIM"/>
</dbReference>
<feature type="domain" description="DUF5110" evidence="7">
    <location>
        <begin position="683"/>
        <end position="745"/>
    </location>
</feature>
<gene>
    <name evidence="9" type="ORF">JHL18_11090</name>
</gene>
<keyword evidence="2 4" id="KW-0378">Hydrolase</keyword>
<evidence type="ECO:0000259" key="8">
    <source>
        <dbReference type="Pfam" id="PF21365"/>
    </source>
</evidence>
<keyword evidence="10" id="KW-1185">Reference proteome</keyword>
<dbReference type="CDD" id="cd06604">
    <property type="entry name" value="GH31_glucosidase_II_MalA"/>
    <property type="match status" value="1"/>
</dbReference>
<feature type="domain" description="Glycoside hydrolase family 31 N-terminal" evidence="6">
    <location>
        <begin position="26"/>
        <end position="208"/>
    </location>
</feature>
<reference evidence="10" key="1">
    <citation type="submission" date="2021-01" db="EMBL/GenBank/DDBJ databases">
        <title>Genome public.</title>
        <authorList>
            <person name="Liu C."/>
            <person name="Sun Q."/>
        </authorList>
    </citation>
    <scope>NUCLEOTIDE SEQUENCE [LARGE SCALE GENOMIC DNA]</scope>
    <source>
        <strain evidence="10">YIM B02505</strain>
    </source>
</reference>
<feature type="domain" description="Glycosyl hydrolase family 31 C-terminal" evidence="8">
    <location>
        <begin position="581"/>
        <end position="667"/>
    </location>
</feature>
<dbReference type="Proteomes" id="UP000596739">
    <property type="component" value="Unassembled WGS sequence"/>
</dbReference>
<dbReference type="Gene3D" id="2.60.40.1760">
    <property type="entry name" value="glycosyl hydrolase (family 31)"/>
    <property type="match status" value="1"/>
</dbReference>
<evidence type="ECO:0000256" key="3">
    <source>
        <dbReference type="ARBA" id="ARBA00023295"/>
    </source>
</evidence>
<dbReference type="Gene3D" id="2.60.40.1180">
    <property type="entry name" value="Golgi alpha-mannosidase II"/>
    <property type="match status" value="2"/>
</dbReference>
<dbReference type="PROSITE" id="PS00129">
    <property type="entry name" value="GLYCOSYL_HYDROL_F31_1"/>
    <property type="match status" value="1"/>
</dbReference>
<sequence>MFGKIISHKVKNNKIHLEFEENKGIVEVINPIIVNVFCPLKYDDHYSRAIEDLSIEQCEIIVEKKDSCIEIRTEALLIRVYDDFKVDFYSIEEKLLCEDYREERNPFLRRGTISDAQDEGHNVDKQADKHKIQVVKRLFGDEKFYGLGEKTGHLNKRGYYYEMWNTDDPTPHVESHKSLYKSIPFFITLRDESVFGIFFDNTFKTYFDMGKENSKYYYFGADNGNLDYYFIGGNNVQSILKGYTDLTGKTPLPQMWTLGYQQSRWAYSPASRVKEIAKNFREKGIPCDTIHLDIDYMENFKVFTWDKERFPDEKKLLNNLSEDGFKIVTIIDPGVKKEKNYDIYETGLKNGYFATEKDGITYVNKVWPGDSVFPDFSKKDTRDWWAENQKLLLDSGVSGVWNDMNEPASFNGPLPDDVQFENEGRNTDHTEIHNVYGHLMSKATFEGIKKHSGKRPFVITRAAYAGTQKYSTVWTGDNQSFWDHLRMSIPMLLNLGMSGISFCGTDVGGFSFDCTPELLSRWVQIGAFTPLFRNHSGSNTRDQEPWAFDEETLNINRKFIKLRYKLLPYLYDLLWSGETTGLPVMRSLVLHYEKDKEVHEINDQFLFGENILVAPILEQGKKIRSVYLPEGEWFDYWTKEVIAGGKYILKEAPLDICPLYIKKGSIVPNYPEQNYVGEKDIKELTLDIYPGEGQYVHYVDDKESYKYREGEYTLYELIMKDNEEVTININIKQEQYKAYDNFKVIYNCNTIKEIYFNEEKLSFSKTDNKIEFSIPAVSGKIILK</sequence>
<dbReference type="RefSeq" id="WP_200269119.1">
    <property type="nucleotide sequence ID" value="NZ_JAENHN010000032.1"/>
</dbReference>
<dbReference type="CDD" id="cd14752">
    <property type="entry name" value="GH31_N"/>
    <property type="match status" value="1"/>
</dbReference>
<evidence type="ECO:0000313" key="10">
    <source>
        <dbReference type="Proteomes" id="UP000596739"/>
    </source>
</evidence>
<dbReference type="Pfam" id="PF13802">
    <property type="entry name" value="Gal_mutarotas_2"/>
    <property type="match status" value="1"/>
</dbReference>
<dbReference type="InterPro" id="IPR048395">
    <property type="entry name" value="Glyco_hydro_31_C"/>
</dbReference>
<comment type="similarity">
    <text evidence="1 4">Belongs to the glycosyl hydrolase 31 family.</text>
</comment>
<protein>
    <submittedName>
        <fullName evidence="9">Glycoside hydrolase family 31 protein</fullName>
    </submittedName>
</protein>
<organism evidence="9 10">
    <name type="scientific">Clostridium yunnanense</name>
    <dbReference type="NCBI Taxonomy" id="2800325"/>
    <lineage>
        <taxon>Bacteria</taxon>
        <taxon>Bacillati</taxon>
        <taxon>Bacillota</taxon>
        <taxon>Clostridia</taxon>
        <taxon>Eubacteriales</taxon>
        <taxon>Clostridiaceae</taxon>
        <taxon>Clostridium</taxon>
    </lineage>
</organism>
<evidence type="ECO:0000256" key="4">
    <source>
        <dbReference type="RuleBase" id="RU361185"/>
    </source>
</evidence>
<dbReference type="Pfam" id="PF21365">
    <property type="entry name" value="Glyco_hydro_31_3rd"/>
    <property type="match status" value="1"/>
</dbReference>
<keyword evidence="3 4" id="KW-0326">Glycosidase</keyword>
<dbReference type="Gene3D" id="3.20.20.80">
    <property type="entry name" value="Glycosidases"/>
    <property type="match status" value="1"/>
</dbReference>
<name>A0ABS1EP95_9CLOT</name>
<dbReference type="Pfam" id="PF17137">
    <property type="entry name" value="DUF5110"/>
    <property type="match status" value="1"/>
</dbReference>
<dbReference type="Pfam" id="PF01055">
    <property type="entry name" value="Glyco_hydro_31_2nd"/>
    <property type="match status" value="1"/>
</dbReference>
<comment type="caution">
    <text evidence="9">The sequence shown here is derived from an EMBL/GenBank/DDBJ whole genome shotgun (WGS) entry which is preliminary data.</text>
</comment>
<feature type="domain" description="Glycoside hydrolase family 31 TIM barrel" evidence="5">
    <location>
        <begin position="250"/>
        <end position="573"/>
    </location>
</feature>
<dbReference type="SUPFAM" id="SSF74650">
    <property type="entry name" value="Galactose mutarotase-like"/>
    <property type="match status" value="1"/>
</dbReference>
<dbReference type="InterPro" id="IPR025887">
    <property type="entry name" value="Glyco_hydro_31_N_dom"/>
</dbReference>
<dbReference type="InterPro" id="IPR030458">
    <property type="entry name" value="Glyco_hydro_31_AS"/>
</dbReference>